<dbReference type="EMBL" id="JALJOT010000001">
    <property type="protein sequence ID" value="KAK9918324.1"/>
    <property type="molecule type" value="Genomic_DNA"/>
</dbReference>
<gene>
    <name evidence="1" type="ORF">WJX75_003195</name>
</gene>
<evidence type="ECO:0000313" key="2">
    <source>
        <dbReference type="Proteomes" id="UP001491310"/>
    </source>
</evidence>
<proteinExistence type="predicted"/>
<evidence type="ECO:0000313" key="1">
    <source>
        <dbReference type="EMBL" id="KAK9918324.1"/>
    </source>
</evidence>
<accession>A0ABR2Z2A8</accession>
<dbReference type="PANTHER" id="PTHR35716:SF1">
    <property type="entry name" value="OS05G0574700 PROTEIN"/>
    <property type="match status" value="1"/>
</dbReference>
<name>A0ABR2Z2A8_9CHLO</name>
<dbReference type="PANTHER" id="PTHR35716">
    <property type="entry name" value="OS05G0574700 PROTEIN-RELATED"/>
    <property type="match status" value="1"/>
</dbReference>
<dbReference type="Proteomes" id="UP001491310">
    <property type="component" value="Unassembled WGS sequence"/>
</dbReference>
<comment type="caution">
    <text evidence="1">The sequence shown here is derived from an EMBL/GenBank/DDBJ whole genome shotgun (WGS) entry which is preliminary data.</text>
</comment>
<protein>
    <submittedName>
        <fullName evidence="1">Uncharacterized protein</fullName>
    </submittedName>
</protein>
<organism evidence="1 2">
    <name type="scientific">Coccomyxa subellipsoidea</name>
    <dbReference type="NCBI Taxonomy" id="248742"/>
    <lineage>
        <taxon>Eukaryota</taxon>
        <taxon>Viridiplantae</taxon>
        <taxon>Chlorophyta</taxon>
        <taxon>core chlorophytes</taxon>
        <taxon>Trebouxiophyceae</taxon>
        <taxon>Trebouxiophyceae incertae sedis</taxon>
        <taxon>Coccomyxaceae</taxon>
        <taxon>Coccomyxa</taxon>
    </lineage>
</organism>
<reference evidence="1 2" key="1">
    <citation type="journal article" date="2024" name="Nat. Commun.">
        <title>Phylogenomics reveals the evolutionary origins of lichenization in chlorophyte algae.</title>
        <authorList>
            <person name="Puginier C."/>
            <person name="Libourel C."/>
            <person name="Otte J."/>
            <person name="Skaloud P."/>
            <person name="Haon M."/>
            <person name="Grisel S."/>
            <person name="Petersen M."/>
            <person name="Berrin J.G."/>
            <person name="Delaux P.M."/>
            <person name="Dal Grande F."/>
            <person name="Keller J."/>
        </authorList>
    </citation>
    <scope>NUCLEOTIDE SEQUENCE [LARGE SCALE GENOMIC DNA]</scope>
    <source>
        <strain evidence="1 2">SAG 216-7</strain>
    </source>
</reference>
<sequence>MIRHVRLVQGCMPVSSRTKHLKGCPFHSRSRSLLYCAPPKYNPQNVPDPQVMPRKEFNPEEAVAAQMDALLRNDSPWPNHGIQTMYEFGWDIGGMERSRYFGYSKDLYHFDHFMGQFQNAFGTLVDADSYKIGESRTVDNEFVDVDVSVKNVSSSQQQQKLTFRMQKKDFGRRQGSWMTKTILKH</sequence>
<keyword evidence="2" id="KW-1185">Reference proteome</keyword>